<dbReference type="GO" id="GO:0003682">
    <property type="term" value="F:chromatin binding"/>
    <property type="evidence" value="ECO:0007669"/>
    <property type="project" value="TreeGrafter"/>
</dbReference>
<feature type="coiled-coil region" evidence="1">
    <location>
        <begin position="708"/>
        <end position="742"/>
    </location>
</feature>
<feature type="coiled-coil region" evidence="1">
    <location>
        <begin position="396"/>
        <end position="450"/>
    </location>
</feature>
<feature type="region of interest" description="Disordered" evidence="2">
    <location>
        <begin position="341"/>
        <end position="383"/>
    </location>
</feature>
<feature type="region of interest" description="Disordered" evidence="2">
    <location>
        <begin position="294"/>
        <end position="326"/>
    </location>
</feature>
<reference evidence="4" key="1">
    <citation type="submission" date="2016-11" db="UniProtKB">
        <authorList>
            <consortium name="WormBaseParasite"/>
        </authorList>
    </citation>
    <scope>IDENTIFICATION</scope>
</reference>
<evidence type="ECO:0000256" key="2">
    <source>
        <dbReference type="SAM" id="MobiDB-lite"/>
    </source>
</evidence>
<keyword evidence="3" id="KW-1185">Reference proteome</keyword>
<dbReference type="PANTHER" id="PTHR43941">
    <property type="entry name" value="STRUCTURAL MAINTENANCE OF CHROMOSOMES PROTEIN 2"/>
    <property type="match status" value="1"/>
</dbReference>
<dbReference type="WBParaSite" id="snap_masked-unitig_36851-processed-gene-0.1-mRNA-1">
    <property type="protein sequence ID" value="snap_masked-unitig_36851-processed-gene-0.1-mRNA-1"/>
    <property type="gene ID" value="snap_masked-unitig_36851-processed-gene-0.1"/>
</dbReference>
<name>A0A1I8JRM4_9PLAT</name>
<proteinExistence type="predicted"/>
<dbReference type="Proteomes" id="UP000095280">
    <property type="component" value="Unplaced"/>
</dbReference>
<dbReference type="Gene3D" id="1.20.58.60">
    <property type="match status" value="1"/>
</dbReference>
<dbReference type="PANTHER" id="PTHR43941:SF1">
    <property type="entry name" value="STRUCTURAL MAINTENANCE OF CHROMOSOMES PROTEIN 2"/>
    <property type="match status" value="1"/>
</dbReference>
<feature type="compositionally biased region" description="Gly residues" evidence="2">
    <location>
        <begin position="314"/>
        <end position="325"/>
    </location>
</feature>
<protein>
    <submittedName>
        <fullName evidence="4">DUF4455 domain-containing protein</fullName>
    </submittedName>
</protein>
<accession>A0A1I8JRM4</accession>
<dbReference type="GO" id="GO:0007076">
    <property type="term" value="P:mitotic chromosome condensation"/>
    <property type="evidence" value="ECO:0007669"/>
    <property type="project" value="TreeGrafter"/>
</dbReference>
<feature type="coiled-coil region" evidence="1">
    <location>
        <begin position="61"/>
        <end position="140"/>
    </location>
</feature>
<evidence type="ECO:0000256" key="1">
    <source>
        <dbReference type="SAM" id="Coils"/>
    </source>
</evidence>
<feature type="region of interest" description="Disordered" evidence="2">
    <location>
        <begin position="557"/>
        <end position="591"/>
    </location>
</feature>
<dbReference type="GO" id="GO:0000793">
    <property type="term" value="C:condensed chromosome"/>
    <property type="evidence" value="ECO:0007669"/>
    <property type="project" value="TreeGrafter"/>
</dbReference>
<feature type="compositionally biased region" description="Pro residues" evidence="2">
    <location>
        <begin position="299"/>
        <end position="310"/>
    </location>
</feature>
<keyword evidence="1" id="KW-0175">Coiled coil</keyword>
<evidence type="ECO:0000313" key="3">
    <source>
        <dbReference type="Proteomes" id="UP000095280"/>
    </source>
</evidence>
<dbReference type="GO" id="GO:0000785">
    <property type="term" value="C:chromatin"/>
    <property type="evidence" value="ECO:0007669"/>
    <property type="project" value="TreeGrafter"/>
</dbReference>
<dbReference type="AlphaFoldDB" id="A0A1I8JRM4"/>
<dbReference type="GO" id="GO:0000796">
    <property type="term" value="C:condensin complex"/>
    <property type="evidence" value="ECO:0007669"/>
    <property type="project" value="TreeGrafter"/>
</dbReference>
<evidence type="ECO:0000313" key="4">
    <source>
        <dbReference type="WBParaSite" id="snap_masked-unitig_36851-processed-gene-0.1-mRNA-1"/>
    </source>
</evidence>
<feature type="compositionally biased region" description="Basic residues" evidence="2">
    <location>
        <begin position="565"/>
        <end position="579"/>
    </location>
</feature>
<organism evidence="3 4">
    <name type="scientific">Macrostomum lignano</name>
    <dbReference type="NCBI Taxonomy" id="282301"/>
    <lineage>
        <taxon>Eukaryota</taxon>
        <taxon>Metazoa</taxon>
        <taxon>Spiralia</taxon>
        <taxon>Lophotrochozoa</taxon>
        <taxon>Platyhelminthes</taxon>
        <taxon>Rhabditophora</taxon>
        <taxon>Macrostomorpha</taxon>
        <taxon>Macrostomida</taxon>
        <taxon>Macrostomidae</taxon>
        <taxon>Macrostomum</taxon>
    </lineage>
</organism>
<sequence>IEKIVDDAIAMKAVLDDRLAGLERRATAFRAVGDFADKVRQAQQALASVESRAAVLAPSVESASSEQVEQLRRELEALKVLCERAAAQRLPACRDSAAAANALAPGVLAEEERRSIETRLASLEAQAERASARIEAALSALICRSDYLDYVTADAEINDLIGSQLARVAAVSADAKEADDRRRRPQQLLRLQDFKDAADAQRDRVERHLQRGRTMAARRPSWLRRRAPLGPTERRALETARSLLRLLADCERAENALLEVKPLLDAYQATGGEATEEADAFLYDALLQLPVDQRTQPPSAAPLPPPPPATPRIRGGGRCQPGAEGGPELVRVAAPPGPVPPGARRQGALPPLPACRRPARPRAGPPRRIVGPDDAAVSEGDSASVADRIQRNCRVRDTEAKKLAGLLAKMRELRDEFDAAGIYPQAGAACKRLSERLEALRRRCDQRDRRLQDERRCADVADGEAAARAVAAPTVEEAERRLALNRDRRTELERRLAEAAKLRLRAADLATPPRWPQLTARAAGGIDFAMALKERGSNWKRRGCGFDSVCRPQSAFVGEPTFRGGSHRSRRSCRRRRRPQPTLTLEPSTSISASTAASELRQLRDRLAECQEACDALPPGGRHAAAVADQLSNERRRCDVVAALVDAAAKRHAAGDRLAAYLQHCDNFRLRLEARLLRLDVDDSAAAAAEEAEDTGDDDASRRGTERLETLLAEVRGYSRQLDSLAEEGDQLTEALDSAMARRAVSDRMEQLRKLHGEAVERCQLLPATVRARRAYSIRQLLQRCRDLERFCRTVNEAVDLSVAAVAKGGKGGGGLGRAKQAQKELAGLLADLEARGDALKEAEAALAELLDRGGDGDEKSRRRRRHLPAWLSGCVDVSTPCAVCSGRMGRGWGAVRLLHYLAESEDEAAWLE</sequence>